<evidence type="ECO:0000313" key="2">
    <source>
        <dbReference type="WBParaSite" id="ES5_v2.g10551.t1"/>
    </source>
</evidence>
<evidence type="ECO:0000313" key="1">
    <source>
        <dbReference type="Proteomes" id="UP000887579"/>
    </source>
</evidence>
<sequence length="112" mass="12574">MKALTSPTLSSSSTSSTTINDDSIEPRITIKTVETENQKLLYAQQIIRELILSGKREEKDVAAKLKQSFDKTFGGTWHCIVGTSFGANLTHLENSFLYFYVENFAVMIFKCV</sequence>
<protein>
    <submittedName>
        <fullName evidence="2">Dynein light chain</fullName>
    </submittedName>
</protein>
<organism evidence="1 2">
    <name type="scientific">Panagrolaimus sp. ES5</name>
    <dbReference type="NCBI Taxonomy" id="591445"/>
    <lineage>
        <taxon>Eukaryota</taxon>
        <taxon>Metazoa</taxon>
        <taxon>Ecdysozoa</taxon>
        <taxon>Nematoda</taxon>
        <taxon>Chromadorea</taxon>
        <taxon>Rhabditida</taxon>
        <taxon>Tylenchina</taxon>
        <taxon>Panagrolaimomorpha</taxon>
        <taxon>Panagrolaimoidea</taxon>
        <taxon>Panagrolaimidae</taxon>
        <taxon>Panagrolaimus</taxon>
    </lineage>
</organism>
<dbReference type="Proteomes" id="UP000887579">
    <property type="component" value="Unplaced"/>
</dbReference>
<reference evidence="2" key="1">
    <citation type="submission" date="2022-11" db="UniProtKB">
        <authorList>
            <consortium name="WormBaseParasite"/>
        </authorList>
    </citation>
    <scope>IDENTIFICATION</scope>
</reference>
<accession>A0AC34F0Z0</accession>
<name>A0AC34F0Z0_9BILA</name>
<proteinExistence type="predicted"/>
<dbReference type="WBParaSite" id="ES5_v2.g10551.t1">
    <property type="protein sequence ID" value="ES5_v2.g10551.t1"/>
    <property type="gene ID" value="ES5_v2.g10551"/>
</dbReference>